<gene>
    <name evidence="2" type="ORF">DSM100238_0928</name>
</gene>
<keyword evidence="1" id="KW-0812">Transmembrane</keyword>
<feature type="transmembrane region" description="Helical" evidence="1">
    <location>
        <begin position="142"/>
        <end position="164"/>
    </location>
</feature>
<feature type="transmembrane region" description="Helical" evidence="1">
    <location>
        <begin position="200"/>
        <end position="222"/>
    </location>
</feature>
<feature type="transmembrane region" description="Helical" evidence="1">
    <location>
        <begin position="228"/>
        <end position="248"/>
    </location>
</feature>
<dbReference type="Pfam" id="PF06182">
    <property type="entry name" value="ABC2_membrane_6"/>
    <property type="match status" value="1"/>
</dbReference>
<dbReference type="EMBL" id="WBSO01000004">
    <property type="protein sequence ID" value="KAB8299496.1"/>
    <property type="molecule type" value="Genomic_DNA"/>
</dbReference>
<sequence length="270" mass="29370">MLDMLKTSMRLGLEPIIDGGGRGLVWMFGELVLAVSAIVPSLAMAFALGRVGDWTRQDLLFLVGFVLTARGLAQVVGGGNILMISRKIGRGQLDHNLLQPLPLWKSLVVEGFGSLDLIVSQLLGVGCLCWGLSYVARPEPAWWFALIVNIVCAAGLVIATQYLWGTLTFYAPQSAEEINTITDGAISQLSVLPLNGAIPFVRAVLTSILPAAMIGAVPASYMLHAYGWRLYTMPLFALAFGIITIVIFRQGLRHYGKYSVSRYSSFGHRR</sequence>
<feature type="transmembrane region" description="Helical" evidence="1">
    <location>
        <begin position="59"/>
        <end position="83"/>
    </location>
</feature>
<evidence type="ECO:0000313" key="3">
    <source>
        <dbReference type="Proteomes" id="UP000440041"/>
    </source>
</evidence>
<comment type="caution">
    <text evidence="2">The sequence shown here is derived from an EMBL/GenBank/DDBJ whole genome shotgun (WGS) entry which is preliminary data.</text>
</comment>
<dbReference type="PANTHER" id="PTHR36833">
    <property type="entry name" value="SLR0610 PROTEIN-RELATED"/>
    <property type="match status" value="1"/>
</dbReference>
<dbReference type="OrthoDB" id="9788195at2"/>
<protein>
    <submittedName>
        <fullName evidence="2">ABC-2 family transporter protein</fullName>
    </submittedName>
</protein>
<dbReference type="PANTHER" id="PTHR36833:SF1">
    <property type="entry name" value="INTEGRAL MEMBRANE TRANSPORT PROTEIN"/>
    <property type="match status" value="1"/>
</dbReference>
<reference evidence="2 3" key="1">
    <citation type="submission" date="2019-09" db="EMBL/GenBank/DDBJ databases">
        <title>Characterization of the phylogenetic diversity of two novel species belonging to the genus Bifidobacterium: Bifidobacterium cebidarum sp. nov. and Bifidobacterium leontopitheci sp. nov.</title>
        <authorList>
            <person name="Lugli G.A."/>
            <person name="Duranti S."/>
            <person name="Milani C."/>
            <person name="Turroni F."/>
            <person name="Ventura M."/>
        </authorList>
    </citation>
    <scope>NUCLEOTIDE SEQUENCE [LARGE SCALE GENOMIC DNA]</scope>
    <source>
        <strain evidence="2 3">DSM 100238</strain>
    </source>
</reference>
<dbReference type="Proteomes" id="UP000440041">
    <property type="component" value="Unassembled WGS sequence"/>
</dbReference>
<evidence type="ECO:0000313" key="2">
    <source>
        <dbReference type="EMBL" id="KAB8299496.1"/>
    </source>
</evidence>
<name>A0A6A2W256_9BIFI</name>
<feature type="transmembrane region" description="Helical" evidence="1">
    <location>
        <begin position="115"/>
        <end position="136"/>
    </location>
</feature>
<feature type="transmembrane region" description="Helical" evidence="1">
    <location>
        <begin position="24"/>
        <end position="47"/>
    </location>
</feature>
<dbReference type="InterPro" id="IPR010390">
    <property type="entry name" value="ABC-2_transporter-like"/>
</dbReference>
<keyword evidence="1" id="KW-0472">Membrane</keyword>
<dbReference type="AlphaFoldDB" id="A0A6A2W256"/>
<proteinExistence type="predicted"/>
<accession>A0A6A2W256</accession>
<keyword evidence="1" id="KW-1133">Transmembrane helix</keyword>
<evidence type="ECO:0000256" key="1">
    <source>
        <dbReference type="SAM" id="Phobius"/>
    </source>
</evidence>
<keyword evidence="3" id="KW-1185">Reference proteome</keyword>
<organism evidence="2 3">
    <name type="scientific">Bifidobacterium apri</name>
    <dbReference type="NCBI Taxonomy" id="1769423"/>
    <lineage>
        <taxon>Bacteria</taxon>
        <taxon>Bacillati</taxon>
        <taxon>Actinomycetota</taxon>
        <taxon>Actinomycetes</taxon>
        <taxon>Bifidobacteriales</taxon>
        <taxon>Bifidobacteriaceae</taxon>
        <taxon>Bifidobacterium</taxon>
    </lineage>
</organism>